<accession>A0ABN4C9I5</accession>
<gene>
    <name evidence="2" type="ORF">BHY_0481</name>
</gene>
<protein>
    <submittedName>
        <fullName evidence="2">Uncharacterized protein</fullName>
    </submittedName>
</protein>
<keyword evidence="1" id="KW-1133">Transmembrane helix</keyword>
<feature type="transmembrane region" description="Helical" evidence="1">
    <location>
        <begin position="6"/>
        <end position="30"/>
    </location>
</feature>
<keyword evidence="3" id="KW-1185">Reference proteome</keyword>
<name>A0ABN4C9I5_9SPIR</name>
<keyword evidence="1" id="KW-0472">Membrane</keyword>
<keyword evidence="1" id="KW-0812">Transmembrane</keyword>
<evidence type="ECO:0000256" key="1">
    <source>
        <dbReference type="SAM" id="Phobius"/>
    </source>
</evidence>
<dbReference type="EMBL" id="CP004146">
    <property type="protein sequence ID" value="AHH03432.1"/>
    <property type="molecule type" value="Genomic_DNA"/>
</dbReference>
<sequence length="52" mass="6143">MYLLHGIIVFIVFLRFCFLKVGSILGFKVYNIKYIKYMSIYEEGGIVSGRFR</sequence>
<evidence type="ECO:0000313" key="2">
    <source>
        <dbReference type="EMBL" id="AHH03432.1"/>
    </source>
</evidence>
<evidence type="ECO:0000313" key="3">
    <source>
        <dbReference type="Proteomes" id="UP000019269"/>
    </source>
</evidence>
<organism evidence="2 3">
    <name type="scientific">Borrelia nietonii YOR</name>
    <dbReference type="NCBI Taxonomy" id="1293576"/>
    <lineage>
        <taxon>Bacteria</taxon>
        <taxon>Pseudomonadati</taxon>
        <taxon>Spirochaetota</taxon>
        <taxon>Spirochaetia</taxon>
        <taxon>Spirochaetales</taxon>
        <taxon>Borreliaceae</taxon>
        <taxon>Borrelia</taxon>
        <taxon>Borrelia nietonii</taxon>
    </lineage>
</organism>
<reference evidence="2" key="1">
    <citation type="submission" date="2013-02" db="EMBL/GenBank/DDBJ databases">
        <title>Comparative genomics of Borrelia species.</title>
        <authorList>
            <person name="Schwan T.G."/>
            <person name="Raffel S.J."/>
            <person name="Porcella S.F."/>
        </authorList>
    </citation>
    <scope>NUCLEOTIDE SEQUENCE [LARGE SCALE GENOMIC DNA]</scope>
    <source>
        <strain evidence="2">YOR</strain>
    </source>
</reference>
<proteinExistence type="predicted"/>
<dbReference type="Proteomes" id="UP000019269">
    <property type="component" value="Chromosome"/>
</dbReference>